<dbReference type="EMBL" id="MU858103">
    <property type="protein sequence ID" value="KAK4213835.1"/>
    <property type="molecule type" value="Genomic_DNA"/>
</dbReference>
<keyword evidence="1" id="KW-1133">Transmembrane helix</keyword>
<name>A0AAN7BAD3_9PEZI</name>
<keyword evidence="1" id="KW-0812">Transmembrane</keyword>
<gene>
    <name evidence="2" type="ORF">QBC37DRAFT_164300</name>
</gene>
<protein>
    <submittedName>
        <fullName evidence="2">Uncharacterized protein</fullName>
    </submittedName>
</protein>
<keyword evidence="3" id="KW-1185">Reference proteome</keyword>
<evidence type="ECO:0000256" key="1">
    <source>
        <dbReference type="SAM" id="Phobius"/>
    </source>
</evidence>
<feature type="transmembrane region" description="Helical" evidence="1">
    <location>
        <begin position="109"/>
        <end position="126"/>
    </location>
</feature>
<evidence type="ECO:0000313" key="2">
    <source>
        <dbReference type="EMBL" id="KAK4213835.1"/>
    </source>
</evidence>
<evidence type="ECO:0000313" key="3">
    <source>
        <dbReference type="Proteomes" id="UP001301769"/>
    </source>
</evidence>
<feature type="transmembrane region" description="Helical" evidence="1">
    <location>
        <begin position="138"/>
        <end position="159"/>
    </location>
</feature>
<dbReference type="AlphaFoldDB" id="A0AAN7BAD3"/>
<dbReference type="Proteomes" id="UP001301769">
    <property type="component" value="Unassembled WGS sequence"/>
</dbReference>
<reference evidence="2" key="1">
    <citation type="journal article" date="2023" name="Mol. Phylogenet. Evol.">
        <title>Genome-scale phylogeny and comparative genomics of the fungal order Sordariales.</title>
        <authorList>
            <person name="Hensen N."/>
            <person name="Bonometti L."/>
            <person name="Westerberg I."/>
            <person name="Brannstrom I.O."/>
            <person name="Guillou S."/>
            <person name="Cros-Aarteil S."/>
            <person name="Calhoun S."/>
            <person name="Haridas S."/>
            <person name="Kuo A."/>
            <person name="Mondo S."/>
            <person name="Pangilinan J."/>
            <person name="Riley R."/>
            <person name="LaButti K."/>
            <person name="Andreopoulos B."/>
            <person name="Lipzen A."/>
            <person name="Chen C."/>
            <person name="Yan M."/>
            <person name="Daum C."/>
            <person name="Ng V."/>
            <person name="Clum A."/>
            <person name="Steindorff A."/>
            <person name="Ohm R.A."/>
            <person name="Martin F."/>
            <person name="Silar P."/>
            <person name="Natvig D.O."/>
            <person name="Lalanne C."/>
            <person name="Gautier V."/>
            <person name="Ament-Velasquez S.L."/>
            <person name="Kruys A."/>
            <person name="Hutchinson M.I."/>
            <person name="Powell A.J."/>
            <person name="Barry K."/>
            <person name="Miller A.N."/>
            <person name="Grigoriev I.V."/>
            <person name="Debuchy R."/>
            <person name="Gladieux P."/>
            <person name="Hiltunen Thoren M."/>
            <person name="Johannesson H."/>
        </authorList>
    </citation>
    <scope>NUCLEOTIDE SEQUENCE</scope>
    <source>
        <strain evidence="2">PSN293</strain>
    </source>
</reference>
<keyword evidence="1" id="KW-0472">Membrane</keyword>
<reference evidence="2" key="2">
    <citation type="submission" date="2023-05" db="EMBL/GenBank/DDBJ databases">
        <authorList>
            <consortium name="Lawrence Berkeley National Laboratory"/>
            <person name="Steindorff A."/>
            <person name="Hensen N."/>
            <person name="Bonometti L."/>
            <person name="Westerberg I."/>
            <person name="Brannstrom I.O."/>
            <person name="Guillou S."/>
            <person name="Cros-Aarteil S."/>
            <person name="Calhoun S."/>
            <person name="Haridas S."/>
            <person name="Kuo A."/>
            <person name="Mondo S."/>
            <person name="Pangilinan J."/>
            <person name="Riley R."/>
            <person name="Labutti K."/>
            <person name="Andreopoulos B."/>
            <person name="Lipzen A."/>
            <person name="Chen C."/>
            <person name="Yanf M."/>
            <person name="Daum C."/>
            <person name="Ng V."/>
            <person name="Clum A."/>
            <person name="Ohm R."/>
            <person name="Martin F."/>
            <person name="Silar P."/>
            <person name="Natvig D."/>
            <person name="Lalanne C."/>
            <person name="Gautier V."/>
            <person name="Ament-Velasquez S.L."/>
            <person name="Kruys A."/>
            <person name="Hutchinson M.I."/>
            <person name="Powell A.J."/>
            <person name="Barry K."/>
            <person name="Miller A.N."/>
            <person name="Grigoriev I.V."/>
            <person name="Debuchy R."/>
            <person name="Gladieux P."/>
            <person name="Thoren M.H."/>
            <person name="Johannesson H."/>
        </authorList>
    </citation>
    <scope>NUCLEOTIDE SEQUENCE</scope>
    <source>
        <strain evidence="2">PSN293</strain>
    </source>
</reference>
<sequence>MEKRVNEKLVRKMMKLYLQIRVFDSQRIPQIRNTARSNMPRHEREEQNRPLWPLSYGSSTMQVSPPCLISAKWSPSFEPPVKFDSFGLLSLPLSEKIPRPKQGSPQIPLSHFSLAVFLGLLDPFLVSCSRSSPRPYFLGLQLFFTIIPHLFGSHLFLFISFRVSF</sequence>
<comment type="caution">
    <text evidence="2">The sequence shown here is derived from an EMBL/GenBank/DDBJ whole genome shotgun (WGS) entry which is preliminary data.</text>
</comment>
<proteinExistence type="predicted"/>
<organism evidence="2 3">
    <name type="scientific">Rhypophila decipiens</name>
    <dbReference type="NCBI Taxonomy" id="261697"/>
    <lineage>
        <taxon>Eukaryota</taxon>
        <taxon>Fungi</taxon>
        <taxon>Dikarya</taxon>
        <taxon>Ascomycota</taxon>
        <taxon>Pezizomycotina</taxon>
        <taxon>Sordariomycetes</taxon>
        <taxon>Sordariomycetidae</taxon>
        <taxon>Sordariales</taxon>
        <taxon>Naviculisporaceae</taxon>
        <taxon>Rhypophila</taxon>
    </lineage>
</organism>
<accession>A0AAN7BAD3</accession>